<feature type="transmembrane region" description="Helical" evidence="2">
    <location>
        <begin position="89"/>
        <end position="115"/>
    </location>
</feature>
<evidence type="ECO:0000256" key="2">
    <source>
        <dbReference type="SAM" id="Phobius"/>
    </source>
</evidence>
<gene>
    <name evidence="3" type="ORF">SAMN05660359_01388</name>
</gene>
<feature type="transmembrane region" description="Helical" evidence="2">
    <location>
        <begin position="57"/>
        <end position="83"/>
    </location>
</feature>
<dbReference type="EMBL" id="FOWE01000003">
    <property type="protein sequence ID" value="SFO10033.1"/>
    <property type="molecule type" value="Genomic_DNA"/>
</dbReference>
<dbReference type="RefSeq" id="WP_075012793.1">
    <property type="nucleotide sequence ID" value="NZ_FOWE01000003.1"/>
</dbReference>
<keyword evidence="4" id="KW-1185">Reference proteome</keyword>
<keyword evidence="2" id="KW-1133">Transmembrane helix</keyword>
<dbReference type="Proteomes" id="UP000183642">
    <property type="component" value="Unassembled WGS sequence"/>
</dbReference>
<keyword evidence="2" id="KW-0472">Membrane</keyword>
<proteinExistence type="predicted"/>
<feature type="transmembrane region" description="Helical" evidence="2">
    <location>
        <begin position="23"/>
        <end position="50"/>
    </location>
</feature>
<accession>A0A1I5EFC5</accession>
<evidence type="ECO:0000313" key="3">
    <source>
        <dbReference type="EMBL" id="SFO10033.1"/>
    </source>
</evidence>
<protein>
    <submittedName>
        <fullName evidence="3">Uncharacterized protein</fullName>
    </submittedName>
</protein>
<dbReference type="AlphaFoldDB" id="A0A1I5EFC5"/>
<name>A0A1I5EFC5_9ACTN</name>
<reference evidence="4" key="1">
    <citation type="submission" date="2016-10" db="EMBL/GenBank/DDBJ databases">
        <authorList>
            <person name="Varghese N."/>
            <person name="Submissions S."/>
        </authorList>
    </citation>
    <scope>NUCLEOTIDE SEQUENCE [LARGE SCALE GENOMIC DNA]</scope>
    <source>
        <strain evidence="4">DSM 43161</strain>
    </source>
</reference>
<sequence length="298" mass="29352">MSDRYGVRPGGEPAPAPARPGPALGAAVLAFVQAGLLLALVVVVIVAALVGLSPGGGVGVAALVCLAVCSLAGLDLLGGLLLLRGGGRTVLLVTGLVEAALVGLLLLVAVVDVAVRRSADPVADLVGVLVLMTLLALPVVRLVLAARPAVAGWLAARRPPVPPPVWSPQAGWVSSAAPAQAVPTGLLTAALAPVAVLAVVATVTLALIEGSVLITDGPAAGYSGTGVPTEPPAPGDRGHDPQFAGLAADCRDGDMTACDDLFWDTPVGDPYETYGSTCGGRLDDGTSGGCVAVFGPTD</sequence>
<feature type="transmembrane region" description="Helical" evidence="2">
    <location>
        <begin position="122"/>
        <end position="144"/>
    </location>
</feature>
<feature type="transmembrane region" description="Helical" evidence="2">
    <location>
        <begin position="186"/>
        <end position="208"/>
    </location>
</feature>
<organism evidence="3 4">
    <name type="scientific">Geodermatophilus obscurus</name>
    <dbReference type="NCBI Taxonomy" id="1861"/>
    <lineage>
        <taxon>Bacteria</taxon>
        <taxon>Bacillati</taxon>
        <taxon>Actinomycetota</taxon>
        <taxon>Actinomycetes</taxon>
        <taxon>Geodermatophilales</taxon>
        <taxon>Geodermatophilaceae</taxon>
        <taxon>Geodermatophilus</taxon>
    </lineage>
</organism>
<keyword evidence="2" id="KW-0812">Transmembrane</keyword>
<evidence type="ECO:0000313" key="4">
    <source>
        <dbReference type="Proteomes" id="UP000183642"/>
    </source>
</evidence>
<evidence type="ECO:0000256" key="1">
    <source>
        <dbReference type="SAM" id="MobiDB-lite"/>
    </source>
</evidence>
<feature type="region of interest" description="Disordered" evidence="1">
    <location>
        <begin position="223"/>
        <end position="242"/>
    </location>
</feature>